<organism evidence="1 2">
    <name type="scientific">Neophaeococcomyces mojaviensis</name>
    <dbReference type="NCBI Taxonomy" id="3383035"/>
    <lineage>
        <taxon>Eukaryota</taxon>
        <taxon>Fungi</taxon>
        <taxon>Dikarya</taxon>
        <taxon>Ascomycota</taxon>
        <taxon>Pezizomycotina</taxon>
        <taxon>Eurotiomycetes</taxon>
        <taxon>Chaetothyriomycetidae</taxon>
        <taxon>Chaetothyriales</taxon>
        <taxon>Chaetothyriales incertae sedis</taxon>
        <taxon>Neophaeococcomyces</taxon>
    </lineage>
</organism>
<dbReference type="Proteomes" id="UP001172386">
    <property type="component" value="Unassembled WGS sequence"/>
</dbReference>
<reference evidence="1" key="1">
    <citation type="submission" date="2022-10" db="EMBL/GenBank/DDBJ databases">
        <title>Culturing micro-colonial fungi from biological soil crusts in the Mojave desert and describing Neophaeococcomyces mojavensis, and introducing the new genera and species Taxawa tesnikishii.</title>
        <authorList>
            <person name="Kurbessoian T."/>
            <person name="Stajich J.E."/>
        </authorList>
    </citation>
    <scope>NUCLEOTIDE SEQUENCE</scope>
    <source>
        <strain evidence="1">JES_112</strain>
    </source>
</reference>
<evidence type="ECO:0000313" key="2">
    <source>
        <dbReference type="Proteomes" id="UP001172386"/>
    </source>
</evidence>
<name>A0ACC3AGZ8_9EURO</name>
<dbReference type="EMBL" id="JAPDRQ010000018">
    <property type="protein sequence ID" value="KAJ9662043.1"/>
    <property type="molecule type" value="Genomic_DNA"/>
</dbReference>
<evidence type="ECO:0000313" key="1">
    <source>
        <dbReference type="EMBL" id="KAJ9662043.1"/>
    </source>
</evidence>
<keyword evidence="2" id="KW-1185">Reference proteome</keyword>
<comment type="caution">
    <text evidence="1">The sequence shown here is derived from an EMBL/GenBank/DDBJ whole genome shotgun (WGS) entry which is preliminary data.</text>
</comment>
<sequence length="733" mass="83534">MATKKSFEWDIFERRRQAFVLWTATDLTYPPFLILGQLITSIDPVRFDELVRQRLEPVADKPHLWQLEISKVKTKPGATLPDATLPDATLPDTTLPDIASPDGKVFHYWFEVRNRALKPRSDPGGLLSSDQPILVTDAFATAVDYRLQCESDGVKQPASVIKVLGSGLVPCDPSGDELASHNERVSDNIQVSNIPKNNELVIYELPASWTRAGTADMRDLGTFKDTLALLGGVTDDVVGVGPILSELKINAIELLPPTDSKTRGEWGYAPAHYFAPDYDLGGSKHNASTDFAALSDHCLRNNIRLINDTVMAFGHDPYIYIGFNTFHILPNHDKDKKSWNHNPDAWQSDRDNELRDGYGGKSWRFNPIVKTYDPEGGMESELVPARVFHRAHLAWWMSQYRLGGFRLDSINNIGNYDFVREFRSDAYKHFHQLYDTSGSHNDRFIIIGEELAMPIDMVKGPSKCVDSLWNERFQERLRAAIVGQGKDDDMYWTVRKMIDCTELRFWKNGKEQHLESGGQVINYITSHDTEGDRKQRLWNYLDDWGITQNADKAQRCKLAFACLLTSLGIPMIFAGEEFCDEGDNKFKHPYKQRDPVNWRRKPQKWRSGIFECVARLVELRKSHPALTNLKKGSVDFIHHDDSEGRQIFAWLRGTDPTNMVVVVANFSNQRPSVKKYKIKGWEILEQHRPTGMVWFNAITGKKALDAGEAPLEPWDVKVYDLRREPQSTSPDLQ</sequence>
<gene>
    <name evidence="1" type="ORF">H2198_001585</name>
</gene>
<protein>
    <submittedName>
        <fullName evidence="1">Uncharacterized protein</fullName>
    </submittedName>
</protein>
<accession>A0ACC3AGZ8</accession>
<proteinExistence type="predicted"/>